<accession>M6FJG6</accession>
<proteinExistence type="predicted"/>
<reference evidence="1 2" key="1">
    <citation type="submission" date="2013-01" db="EMBL/GenBank/DDBJ databases">
        <authorList>
            <person name="Harkins D.M."/>
            <person name="Durkin A.S."/>
            <person name="Brinkac L.M."/>
            <person name="Haft D.H."/>
            <person name="Selengut J.D."/>
            <person name="Sanka R."/>
            <person name="DePew J."/>
            <person name="Purushe J."/>
            <person name="Galloway R.L."/>
            <person name="Vinetz J.M."/>
            <person name="Sutton G.G."/>
            <person name="Nierman W.C."/>
            <person name="Fouts D.E."/>
        </authorList>
    </citation>
    <scope>NUCLEOTIDE SEQUENCE [LARGE SCALE GENOMIC DNA]</scope>
    <source>
        <strain evidence="1 2">Nikolaevo</strain>
    </source>
</reference>
<comment type="caution">
    <text evidence="1">The sequence shown here is derived from an EMBL/GenBank/DDBJ whole genome shotgun (WGS) entry which is preliminary data.</text>
</comment>
<gene>
    <name evidence="1" type="ORF">LEP1GSC008_3177</name>
</gene>
<dbReference type="PATRIC" id="fig|1240687.3.peg.3222"/>
<evidence type="ECO:0000313" key="2">
    <source>
        <dbReference type="Proteomes" id="UP000011980"/>
    </source>
</evidence>
<protein>
    <submittedName>
        <fullName evidence="1">Uncharacterized protein</fullName>
    </submittedName>
</protein>
<dbReference type="AlphaFoldDB" id="M6FJG6"/>
<name>M6FJG6_9LEPT</name>
<organism evidence="1 2">
    <name type="scientific">Leptospira kirschneri serovar Bulgarica str. Nikolaevo</name>
    <dbReference type="NCBI Taxonomy" id="1240687"/>
    <lineage>
        <taxon>Bacteria</taxon>
        <taxon>Pseudomonadati</taxon>
        <taxon>Spirochaetota</taxon>
        <taxon>Spirochaetia</taxon>
        <taxon>Leptospirales</taxon>
        <taxon>Leptospiraceae</taxon>
        <taxon>Leptospira</taxon>
    </lineage>
</organism>
<dbReference type="Proteomes" id="UP000011980">
    <property type="component" value="Unassembled WGS sequence"/>
</dbReference>
<evidence type="ECO:0000313" key="1">
    <source>
        <dbReference type="EMBL" id="EMK22931.1"/>
    </source>
</evidence>
<sequence length="70" mass="8199">MEEILFRFYSSSHKFQSLTVNSRFVRVPTDSVALQILKHLFFMERSSFYKTNLLRPAHILLCSSTISKIS</sequence>
<dbReference type="EMBL" id="ANCE01000156">
    <property type="protein sequence ID" value="EMK22931.1"/>
    <property type="molecule type" value="Genomic_DNA"/>
</dbReference>